<evidence type="ECO:0000313" key="2">
    <source>
        <dbReference type="EMBL" id="ETO68678.1"/>
    </source>
</evidence>
<feature type="region of interest" description="Disordered" evidence="1">
    <location>
        <begin position="485"/>
        <end position="504"/>
    </location>
</feature>
<feature type="region of interest" description="Disordered" evidence="1">
    <location>
        <begin position="270"/>
        <end position="297"/>
    </location>
</feature>
<organism evidence="2 3">
    <name type="scientific">Phytophthora nicotianae P1976</name>
    <dbReference type="NCBI Taxonomy" id="1317066"/>
    <lineage>
        <taxon>Eukaryota</taxon>
        <taxon>Sar</taxon>
        <taxon>Stramenopiles</taxon>
        <taxon>Oomycota</taxon>
        <taxon>Peronosporomycetes</taxon>
        <taxon>Peronosporales</taxon>
        <taxon>Peronosporaceae</taxon>
        <taxon>Phytophthora</taxon>
    </lineage>
</organism>
<protein>
    <submittedName>
        <fullName evidence="2">Uncharacterized protein</fullName>
    </submittedName>
</protein>
<feature type="compositionally biased region" description="Basic and acidic residues" evidence="1">
    <location>
        <begin position="533"/>
        <end position="550"/>
    </location>
</feature>
<evidence type="ECO:0000256" key="1">
    <source>
        <dbReference type="SAM" id="MobiDB-lite"/>
    </source>
</evidence>
<sequence length="912" mass="102433">MGGWQASQIHVASTKFDGKVENWSGWKTEMQTILHWQGLLQVLKGVDFSMPSVQRETITLSLHGDLLDRFKSDIESADPARLWLLYYVPMTGPKGRMQLACIHLLQMSTRSVCRVSVASRDRREERQGLQRHANLVTSRGGQHHHQSQQQRGGGKRRANNNGCNGGNKKHRSDEEIRKRREKIENATRSASLATSVAIDSTRVEDSRRTVIQDAVVERPHADRVETHPLHINPARQCKDGHSYSTIYTRHELSTLIGRDFEERLLRARDAQREDASIEYSPTSPPDDEDEDERGASGLPVVRRVLAATTNGDTEAVPADEIEWILGSGAQVNVTGELQLLNNVMELQHAEILEGATGSCERIGIAGAVLMPVVNDLNGRVEMRLLEEVQERFAPQQIWQARRFQHRSHSSHNNTIRPLHNCVFFRAVSMEKYCYAKAAFEPVIDYLAGLSSPAFYAALQSWREIIRNGLAQSGFYSSDATIAYDEDSGPGDDVDGGLDSDTVSEIEPTGLIDTMSMIREMEQHKHARSVSKAEAQHNHQHSSDAKLDSHSSGKTSCPTIKTLTQTWKPKSEPIETDLALHKPNNLATKAVVKPKNLLTKTAVKPKNLLTKAAVKPKNDKIELLQLPKAKSQHNQCKILKQARMQVEKKTQTRRFYVHSEGFDYKFVVPKYLVTKLKAVVEGEKNKRPKPSFFANNSDSEHSEGSTKEIITFFSGGSPKFIRMNEFYNVCVKCEAWFDDMTWLLSIKWVDMLDTPELFDEETDSDQLLPSEAGAKYEELAKGTTNILRGTCLASEFRLTSGECSIKVDNMVGSLARDRMLNDLIIDFCIRYICSTLGDCYAMSSFAPTMGWPNPPKTRISTFHYVVLPVHLSGFTGELSSLDLLISKNSLASRHITTTRCAAKTIDLQWKLFI</sequence>
<feature type="compositionally biased region" description="Polar residues" evidence="1">
    <location>
        <begin position="551"/>
        <end position="560"/>
    </location>
</feature>
<accession>A0A080ZPW7</accession>
<dbReference type="AlphaFoldDB" id="A0A080ZPW7"/>
<dbReference type="Proteomes" id="UP000028582">
    <property type="component" value="Unassembled WGS sequence"/>
</dbReference>
<feature type="compositionally biased region" description="Acidic residues" evidence="1">
    <location>
        <begin position="485"/>
        <end position="503"/>
    </location>
</feature>
<feature type="region of interest" description="Disordered" evidence="1">
    <location>
        <begin position="133"/>
        <end position="176"/>
    </location>
</feature>
<comment type="caution">
    <text evidence="2">The sequence shown here is derived from an EMBL/GenBank/DDBJ whole genome shotgun (WGS) entry which is preliminary data.</text>
</comment>
<gene>
    <name evidence="2" type="ORF">F444_14528</name>
</gene>
<name>A0A080ZPW7_PHYNI</name>
<evidence type="ECO:0000313" key="3">
    <source>
        <dbReference type="Proteomes" id="UP000028582"/>
    </source>
</evidence>
<dbReference type="EMBL" id="ANJA01002622">
    <property type="protein sequence ID" value="ETO68678.1"/>
    <property type="molecule type" value="Genomic_DNA"/>
</dbReference>
<reference evidence="2 3" key="1">
    <citation type="submission" date="2013-11" db="EMBL/GenBank/DDBJ databases">
        <title>The Genome Sequence of Phytophthora parasitica P1976.</title>
        <authorList>
            <consortium name="The Broad Institute Genomics Platform"/>
            <person name="Russ C."/>
            <person name="Tyler B."/>
            <person name="Panabieres F."/>
            <person name="Shan W."/>
            <person name="Tripathy S."/>
            <person name="Grunwald N."/>
            <person name="Machado M."/>
            <person name="Johnson C.S."/>
            <person name="Walker B."/>
            <person name="Young S."/>
            <person name="Zeng Q."/>
            <person name="Gargeya S."/>
            <person name="Fitzgerald M."/>
            <person name="Haas B."/>
            <person name="Abouelleil A."/>
            <person name="Allen A.W."/>
            <person name="Alvarado L."/>
            <person name="Arachchi H.M."/>
            <person name="Berlin A.M."/>
            <person name="Chapman S.B."/>
            <person name="Gainer-Dewar J."/>
            <person name="Goldberg J."/>
            <person name="Griggs A."/>
            <person name="Gujja S."/>
            <person name="Hansen M."/>
            <person name="Howarth C."/>
            <person name="Imamovic A."/>
            <person name="Ireland A."/>
            <person name="Larimer J."/>
            <person name="McCowan C."/>
            <person name="Murphy C."/>
            <person name="Pearson M."/>
            <person name="Poon T.W."/>
            <person name="Priest M."/>
            <person name="Roberts A."/>
            <person name="Saif S."/>
            <person name="Shea T."/>
            <person name="Sisk P."/>
            <person name="Sykes S."/>
            <person name="Wortman J."/>
            <person name="Nusbaum C."/>
            <person name="Birren B."/>
        </authorList>
    </citation>
    <scope>NUCLEOTIDE SEQUENCE [LARGE SCALE GENOMIC DNA]</scope>
    <source>
        <strain evidence="2 3">P1976</strain>
    </source>
</reference>
<proteinExistence type="predicted"/>
<feature type="region of interest" description="Disordered" evidence="1">
    <location>
        <begin position="521"/>
        <end position="560"/>
    </location>
</feature>